<gene>
    <name evidence="1" type="ORF">DmAi_19540</name>
</gene>
<sequence>MDNVGFSQRWALEGYGVDVVLIRFRRGPPIVLHGPILPPITACHRVV</sequence>
<keyword evidence="2" id="KW-1185">Reference proteome</keyword>
<protein>
    <submittedName>
        <fullName evidence="1">Uncharacterized protein</fullName>
    </submittedName>
</protein>
<dbReference type="AlphaFoldDB" id="A0A6V8IF08"/>
<organism evidence="1 2">
    <name type="scientific">Acetobacter persici</name>
    <dbReference type="NCBI Taxonomy" id="1076596"/>
    <lineage>
        <taxon>Bacteria</taxon>
        <taxon>Pseudomonadati</taxon>
        <taxon>Pseudomonadota</taxon>
        <taxon>Alphaproteobacteria</taxon>
        <taxon>Acetobacterales</taxon>
        <taxon>Acetobacteraceae</taxon>
        <taxon>Acetobacter</taxon>
    </lineage>
</organism>
<evidence type="ECO:0000313" key="2">
    <source>
        <dbReference type="Proteomes" id="UP000548726"/>
    </source>
</evidence>
<accession>A0A6V8IF08</accession>
<proteinExistence type="predicted"/>
<comment type="caution">
    <text evidence="1">The sequence shown here is derived from an EMBL/GenBank/DDBJ whole genome shotgun (WGS) entry which is preliminary data.</text>
</comment>
<dbReference type="EMBL" id="BLJP01000007">
    <property type="protein sequence ID" value="GFE93895.1"/>
    <property type="molecule type" value="Genomic_DNA"/>
</dbReference>
<dbReference type="Proteomes" id="UP000548726">
    <property type="component" value="Unassembled WGS sequence"/>
</dbReference>
<name>A0A6V8IF08_9PROT</name>
<evidence type="ECO:0000313" key="1">
    <source>
        <dbReference type="EMBL" id="GFE93895.1"/>
    </source>
</evidence>
<reference evidence="1 2" key="1">
    <citation type="journal article" date="2020" name="Cell Rep.">
        <title>Local necrotic cells trigger systemic immune activation via gut microbiome dysbiosis in Drosophila.</title>
        <authorList>
            <person name="Kosakamoto H."/>
            <person name="Yamauchi T."/>
            <person name="Akuzawa-Tokita Y."/>
            <person name="Nishimura K."/>
            <person name="Soga T."/>
            <person name="Murakami T."/>
            <person name="Mori H."/>
            <person name="Yamamoto K."/>
            <person name="Miyazaki R."/>
            <person name="Koto A."/>
            <person name="Miura M."/>
            <person name="Obata F."/>
        </authorList>
    </citation>
    <scope>NUCLEOTIDE SEQUENCE [LARGE SCALE GENOMIC DNA]</scope>
    <source>
        <strain evidence="1 2">Ai</strain>
    </source>
</reference>